<keyword evidence="3" id="KW-0539">Nucleus</keyword>
<sequence>MRISEEKIDSKKKEELERLKKTVKGLINRLSESNLASISGQLEELYMTNSRKDMNETLTDILICACVMDSAVPSRLLLEHVLLVSVLHQTVGIEVGAHFLETVVRKFDDVYKSEVEGKECENLLILIANLYNFYVVHSVLIFDILKKLVSTFSGKDIELILVLLKNVGFSLRKEDALGIRELINEVQKKANELGKQFQDQSRVCFMLEIVLALKNNDMRKIPGYDPEPVEKLRKLLRTLTHNSSSGKDSQLRVSLESLLTADRVGRWWIVGSSWSGTPMIDSNKTEQILTNNSVGKVSTRILKLARKQRMNTDIRRNIFCILMTSADFLDAFEKLLKLRLKDQQEREIVHILIDCCLQENTYNPFYAHLSAKFCEYEKRFQITLQFSIWDKIRDLGSLSAAAFSNLVNLVTHLLKTKWISLTVFKVIEFSDLDKPKVHFLRRVLSALFLKTEQEDLNHIFEKLADNPKLGMLHEGLKLFLMHFLVKNIQAHADVKEGALLKEKIDLVTKTLKAKESKVKL</sequence>
<dbReference type="Proteomes" id="UP000504617">
    <property type="component" value="Unplaced"/>
</dbReference>
<evidence type="ECO:0000256" key="4">
    <source>
        <dbReference type="ARBA" id="ARBA00054269"/>
    </source>
</evidence>
<evidence type="ECO:0000256" key="6">
    <source>
        <dbReference type="ARBA" id="ARBA00072504"/>
    </source>
</evidence>
<accession>A0A6I9XGE4</accession>
<comment type="subunit">
    <text evidence="5">May interact with EIF4A1, EIF4A2 and EIF4A3. Interacts with PPP1CA and PPP1CC.</text>
</comment>
<evidence type="ECO:0000256" key="3">
    <source>
        <dbReference type="ARBA" id="ARBA00023242"/>
    </source>
</evidence>
<evidence type="ECO:0000313" key="10">
    <source>
        <dbReference type="RefSeq" id="XP_013914744.1"/>
    </source>
</evidence>
<feature type="domain" description="MI" evidence="8">
    <location>
        <begin position="313"/>
        <end position="429"/>
    </location>
</feature>
<evidence type="ECO:0000259" key="8">
    <source>
        <dbReference type="PROSITE" id="PS51366"/>
    </source>
</evidence>
<dbReference type="OrthoDB" id="10260961at2759"/>
<protein>
    <recommendedName>
        <fullName evidence="6">Nucleolar MIF4G domain-containing protein 1</fullName>
    </recommendedName>
    <alternativeName>
        <fullName evidence="7">SGD1 homolog</fullName>
    </alternativeName>
</protein>
<dbReference type="GO" id="GO:0003723">
    <property type="term" value="F:RNA binding"/>
    <property type="evidence" value="ECO:0007669"/>
    <property type="project" value="InterPro"/>
</dbReference>
<dbReference type="SMART" id="SM00543">
    <property type="entry name" value="MIF4G"/>
    <property type="match status" value="1"/>
</dbReference>
<comment type="function">
    <text evidence="4">Plays a role in targeting PPP1CA to the nucleolus.</text>
</comment>
<evidence type="ECO:0000256" key="7">
    <source>
        <dbReference type="ARBA" id="ARBA00075714"/>
    </source>
</evidence>
<dbReference type="Gene3D" id="1.25.40.180">
    <property type="match status" value="1"/>
</dbReference>
<evidence type="ECO:0000313" key="9">
    <source>
        <dbReference type="Proteomes" id="UP000504617"/>
    </source>
</evidence>
<dbReference type="KEGG" id="tsr:106543291"/>
<evidence type="ECO:0000256" key="5">
    <source>
        <dbReference type="ARBA" id="ARBA00063784"/>
    </source>
</evidence>
<comment type="similarity">
    <text evidence="2">Belongs to the CWC22 family.</text>
</comment>
<dbReference type="InterPro" id="IPR003890">
    <property type="entry name" value="MIF4G-like_typ-3"/>
</dbReference>
<dbReference type="PANTHER" id="PTHR18034">
    <property type="entry name" value="CELL CYCLE CONTROL PROTEIN CWF22-RELATED"/>
    <property type="match status" value="1"/>
</dbReference>
<dbReference type="SUPFAM" id="SSF48371">
    <property type="entry name" value="ARM repeat"/>
    <property type="match status" value="1"/>
</dbReference>
<dbReference type="PANTHER" id="PTHR18034:SF4">
    <property type="entry name" value="NUCLEOLAR MIF4G DOMAIN-CONTAINING PROTEIN 1"/>
    <property type="match status" value="1"/>
</dbReference>
<dbReference type="InterPro" id="IPR016024">
    <property type="entry name" value="ARM-type_fold"/>
</dbReference>
<dbReference type="AlphaFoldDB" id="A0A6I9XGE4"/>
<dbReference type="GO" id="GO:0005730">
    <property type="term" value="C:nucleolus"/>
    <property type="evidence" value="ECO:0007669"/>
    <property type="project" value="UniProtKB-SubCell"/>
</dbReference>
<dbReference type="GO" id="GO:0042274">
    <property type="term" value="P:ribosomal small subunit biogenesis"/>
    <property type="evidence" value="ECO:0007669"/>
    <property type="project" value="TreeGrafter"/>
</dbReference>
<dbReference type="Pfam" id="PF02854">
    <property type="entry name" value="MIF4G"/>
    <property type="match status" value="1"/>
</dbReference>
<dbReference type="Pfam" id="PF02847">
    <property type="entry name" value="MA3"/>
    <property type="match status" value="1"/>
</dbReference>
<reference evidence="10" key="1">
    <citation type="submission" date="2025-08" db="UniProtKB">
        <authorList>
            <consortium name="RefSeq"/>
        </authorList>
    </citation>
    <scope>IDENTIFICATION</scope>
</reference>
<dbReference type="InterPro" id="IPR050781">
    <property type="entry name" value="CWC22_splicing_factor"/>
</dbReference>
<dbReference type="PROSITE" id="PS51366">
    <property type="entry name" value="MI"/>
    <property type="match status" value="1"/>
</dbReference>
<evidence type="ECO:0000256" key="1">
    <source>
        <dbReference type="ARBA" id="ARBA00004604"/>
    </source>
</evidence>
<dbReference type="SMART" id="SM00544">
    <property type="entry name" value="MA3"/>
    <property type="match status" value="1"/>
</dbReference>
<dbReference type="GeneID" id="106543291"/>
<comment type="subcellular location">
    <subcellularLocation>
        <location evidence="1">Nucleus</location>
        <location evidence="1">Nucleolus</location>
    </subcellularLocation>
</comment>
<dbReference type="FunFam" id="1.25.40.180:FF:000032">
    <property type="entry name" value="Nucleolar MIF4G domain-containing protein 1"/>
    <property type="match status" value="1"/>
</dbReference>
<organism evidence="9 10">
    <name type="scientific">Thamnophis sirtalis</name>
    <dbReference type="NCBI Taxonomy" id="35019"/>
    <lineage>
        <taxon>Eukaryota</taxon>
        <taxon>Metazoa</taxon>
        <taxon>Chordata</taxon>
        <taxon>Craniata</taxon>
        <taxon>Vertebrata</taxon>
        <taxon>Euteleostomi</taxon>
        <taxon>Lepidosauria</taxon>
        <taxon>Squamata</taxon>
        <taxon>Bifurcata</taxon>
        <taxon>Unidentata</taxon>
        <taxon>Episquamata</taxon>
        <taxon>Toxicofera</taxon>
        <taxon>Serpentes</taxon>
        <taxon>Colubroidea</taxon>
        <taxon>Colubridae</taxon>
        <taxon>Natricinae</taxon>
        <taxon>Thamnophis</taxon>
    </lineage>
</organism>
<dbReference type="InterPro" id="IPR003891">
    <property type="entry name" value="Initiation_fac_eIF4g_MI"/>
</dbReference>
<dbReference type="RefSeq" id="XP_013914744.1">
    <property type="nucleotide sequence ID" value="XM_014059269.1"/>
</dbReference>
<evidence type="ECO:0000256" key="2">
    <source>
        <dbReference type="ARBA" id="ARBA00006856"/>
    </source>
</evidence>
<proteinExistence type="inferred from homology"/>
<keyword evidence="9" id="KW-1185">Reference proteome</keyword>
<gene>
    <name evidence="10" type="primary">LOC106543291</name>
</gene>
<name>A0A6I9XGE4_9SAUR</name>